<sequence length="401" mass="44580">MKIVIINTLYAPYKIGGAEVSVQMLAESLVKLGHQVCVFCLHEGDEIKKDTINGVQVSYFPLLNLYWPFKSESPSKYKKALWHLLDIHNPFMAKRVSQALAEIRPDVVHTNNLSGFSVAVWQSAKKLGARVVHTTRDYYLFHPNGTLFKNGQNMDVNGRSVRVTSWLKKAASQKVDAFVGISQYISNLHKDNGFASQAQHAYVYNSVEPIDYTPTTSDNIRIGFVGRLTEDKGFDEFCALAKAAKQDPRAEFYAAGRFNNGVSGEEMAAMARDAGVILLGFIKVDAFMAQVDAVVLPTRWNEPFGRAVAESAISGKVVYTTFSGGVTEIANFYDNIFEIKNFTIEGAIDAVKANQNRLRTSCFEKEKLPAVTKVCTEDNNESFYKIAGRFHFVGIYSSAVD</sequence>
<dbReference type="Pfam" id="PF13439">
    <property type="entry name" value="Glyco_transf_4"/>
    <property type="match status" value="1"/>
</dbReference>
<feature type="domain" description="Glycosyltransferase subfamily 4-like N-terminal" evidence="1">
    <location>
        <begin position="15"/>
        <end position="205"/>
    </location>
</feature>
<reference evidence="2 3" key="1">
    <citation type="submission" date="2010-01" db="EMBL/GenBank/DDBJ databases">
        <authorList>
            <person name="Muzny D."/>
            <person name="Qin X."/>
            <person name="Deng J."/>
            <person name="Jiang H."/>
            <person name="Liu Y."/>
            <person name="Qu J."/>
            <person name="Song X.-Z."/>
            <person name="Zhang L."/>
            <person name="Thornton R."/>
            <person name="Coyle M."/>
            <person name="Francisco L."/>
            <person name="Jackson L."/>
            <person name="Javaid M."/>
            <person name="Korchina V."/>
            <person name="Kovar C."/>
            <person name="Mata R."/>
            <person name="Mathew T."/>
            <person name="Ngo R."/>
            <person name="Nguyen L."/>
            <person name="Nguyen N."/>
            <person name="Okwuonu G."/>
            <person name="Ongeri F."/>
            <person name="Pham C."/>
            <person name="Simmons D."/>
            <person name="Wilczek-Boney K."/>
            <person name="Hale W."/>
            <person name="Jakkamsetti A."/>
            <person name="Pham P."/>
            <person name="Ruth R."/>
            <person name="San Lucas F."/>
            <person name="Warren J."/>
            <person name="Zhang J."/>
            <person name="Zhao Z."/>
            <person name="Zhou C."/>
            <person name="Zhu D."/>
            <person name="Lee S."/>
            <person name="Bess C."/>
            <person name="Blankenburg K."/>
            <person name="Forbes L."/>
            <person name="Fu Q."/>
            <person name="Gubbala S."/>
            <person name="Hirani K."/>
            <person name="Jayaseelan J.C."/>
            <person name="Lara F."/>
            <person name="Munidasa M."/>
            <person name="Palculict T."/>
            <person name="Patil S."/>
            <person name="Pu L.-L."/>
            <person name="Saada N."/>
            <person name="Tang L."/>
            <person name="Weissenberger G."/>
            <person name="Zhu Y."/>
            <person name="Hemphill L."/>
            <person name="Shang Y."/>
            <person name="Youmans B."/>
            <person name="Ayvaz T."/>
            <person name="Ross M."/>
            <person name="Santibanez J."/>
            <person name="Aqrawi P."/>
            <person name="Gross S."/>
            <person name="Joshi V."/>
            <person name="Fowler G."/>
            <person name="Nazareth L."/>
            <person name="Reid J."/>
            <person name="Worley K."/>
            <person name="Petrosino J."/>
            <person name="Highlander S."/>
            <person name="Gibbs R."/>
        </authorList>
    </citation>
    <scope>NUCLEOTIDE SEQUENCE [LARGE SCALE GENOMIC DNA]</scope>
    <source>
        <strain evidence="2 3">DSM 4582</strain>
    </source>
</reference>
<dbReference type="RefSeq" id="WP_004965260.1">
    <property type="nucleotide sequence ID" value="NZ_GG753567.1"/>
</dbReference>
<evidence type="ECO:0000259" key="1">
    <source>
        <dbReference type="Pfam" id="PF13439"/>
    </source>
</evidence>
<dbReference type="OrthoDB" id="9062832at2"/>
<dbReference type="CDD" id="cd03823">
    <property type="entry name" value="GT4_ExpE7-like"/>
    <property type="match status" value="1"/>
</dbReference>
<keyword evidence="3" id="KW-1185">Reference proteome</keyword>
<evidence type="ECO:0000313" key="2">
    <source>
        <dbReference type="EMBL" id="EFE93678.1"/>
    </source>
</evidence>
<dbReference type="Proteomes" id="UP000005723">
    <property type="component" value="Unassembled WGS sequence"/>
</dbReference>
<evidence type="ECO:0000313" key="3">
    <source>
        <dbReference type="Proteomes" id="UP000005723"/>
    </source>
</evidence>
<accession>D4E8R2</accession>
<gene>
    <name evidence="2" type="ORF">HMPREF0758_4562</name>
</gene>
<dbReference type="PANTHER" id="PTHR45947:SF13">
    <property type="entry name" value="TRANSFERASE"/>
    <property type="match status" value="1"/>
</dbReference>
<dbReference type="STRING" id="667129.HMPREF0758_4562"/>
<dbReference type="EC" id="2.4.-.-" evidence="2"/>
<keyword evidence="2" id="KW-0808">Transferase</keyword>
<comment type="caution">
    <text evidence="2">The sequence shown here is derived from an EMBL/GenBank/DDBJ whole genome shotgun (WGS) entry which is preliminary data.</text>
</comment>
<dbReference type="PANTHER" id="PTHR45947">
    <property type="entry name" value="SULFOQUINOVOSYL TRANSFERASE SQD2"/>
    <property type="match status" value="1"/>
</dbReference>
<protein>
    <submittedName>
        <fullName evidence="2">Glycosyltransferase, group 1 family protein</fullName>
        <ecNumber evidence="2">2.4.-.-</ecNumber>
    </submittedName>
</protein>
<dbReference type="InterPro" id="IPR050194">
    <property type="entry name" value="Glycosyltransferase_grp1"/>
</dbReference>
<dbReference type="HOGENOM" id="CLU_009583_35_2_6"/>
<dbReference type="Gene3D" id="3.40.50.2000">
    <property type="entry name" value="Glycogen Phosphorylase B"/>
    <property type="match status" value="2"/>
</dbReference>
<name>D4E8R2_SEROD</name>
<dbReference type="InterPro" id="IPR028098">
    <property type="entry name" value="Glyco_trans_4-like_N"/>
</dbReference>
<organism evidence="2 3">
    <name type="scientific">Serratia odorifera DSM 4582</name>
    <dbReference type="NCBI Taxonomy" id="667129"/>
    <lineage>
        <taxon>Bacteria</taxon>
        <taxon>Pseudomonadati</taxon>
        <taxon>Pseudomonadota</taxon>
        <taxon>Gammaproteobacteria</taxon>
        <taxon>Enterobacterales</taxon>
        <taxon>Yersiniaceae</taxon>
        <taxon>Serratia</taxon>
    </lineage>
</organism>
<dbReference type="EMBL" id="ADBY01000058">
    <property type="protein sequence ID" value="EFE93678.1"/>
    <property type="molecule type" value="Genomic_DNA"/>
</dbReference>
<proteinExistence type="predicted"/>
<dbReference type="AlphaFoldDB" id="D4E8R2"/>
<dbReference type="GO" id="GO:0016757">
    <property type="term" value="F:glycosyltransferase activity"/>
    <property type="evidence" value="ECO:0007669"/>
    <property type="project" value="UniProtKB-KW"/>
</dbReference>
<dbReference type="SUPFAM" id="SSF53756">
    <property type="entry name" value="UDP-Glycosyltransferase/glycogen phosphorylase"/>
    <property type="match status" value="1"/>
</dbReference>
<dbReference type="Pfam" id="PF13692">
    <property type="entry name" value="Glyco_trans_1_4"/>
    <property type="match status" value="1"/>
</dbReference>
<keyword evidence="2" id="KW-0328">Glycosyltransferase</keyword>